<evidence type="ECO:0000256" key="2">
    <source>
        <dbReference type="ARBA" id="ARBA00022448"/>
    </source>
</evidence>
<evidence type="ECO:0000256" key="5">
    <source>
        <dbReference type="ARBA" id="ARBA00022692"/>
    </source>
</evidence>
<comment type="subcellular location">
    <subcellularLocation>
        <location evidence="1">Cell outer membrane</location>
        <topology evidence="1">Multi-pass membrane protein</topology>
    </subcellularLocation>
</comment>
<comment type="caution">
    <text evidence="12">The sequence shown here is derived from an EMBL/GenBank/DDBJ whole genome shotgun (WGS) entry which is preliminary data.</text>
</comment>
<gene>
    <name evidence="12" type="ORF">CSW08_08425</name>
</gene>
<evidence type="ECO:0000256" key="7">
    <source>
        <dbReference type="ARBA" id="ARBA00023065"/>
    </source>
</evidence>
<keyword evidence="3" id="KW-1134">Transmembrane beta strand</keyword>
<evidence type="ECO:0000256" key="9">
    <source>
        <dbReference type="ARBA" id="ARBA00023136"/>
    </source>
</evidence>
<evidence type="ECO:0000259" key="11">
    <source>
        <dbReference type="Pfam" id="PF07715"/>
    </source>
</evidence>
<keyword evidence="10" id="KW-0998">Cell outer membrane</keyword>
<keyword evidence="8" id="KW-0798">TonB box</keyword>
<feature type="domain" description="TonB-dependent receptor plug" evidence="11">
    <location>
        <begin position="6"/>
        <end position="73"/>
    </location>
</feature>
<evidence type="ECO:0000256" key="6">
    <source>
        <dbReference type="ARBA" id="ARBA00023004"/>
    </source>
</evidence>
<keyword evidence="13" id="KW-1185">Reference proteome</keyword>
<dbReference type="AlphaFoldDB" id="A0A2N3HKB7"/>
<dbReference type="Proteomes" id="UP000233435">
    <property type="component" value="Unassembled WGS sequence"/>
</dbReference>
<keyword evidence="5" id="KW-0812">Transmembrane</keyword>
<evidence type="ECO:0000256" key="8">
    <source>
        <dbReference type="ARBA" id="ARBA00023077"/>
    </source>
</evidence>
<dbReference type="EMBL" id="PJEO01000027">
    <property type="protein sequence ID" value="PKQ45381.1"/>
    <property type="molecule type" value="Genomic_DNA"/>
</dbReference>
<evidence type="ECO:0000256" key="4">
    <source>
        <dbReference type="ARBA" id="ARBA00022496"/>
    </source>
</evidence>
<dbReference type="RefSeq" id="WP_106659450.1">
    <property type="nucleotide sequence ID" value="NZ_PJEO01000027.1"/>
</dbReference>
<dbReference type="PANTHER" id="PTHR32552">
    <property type="entry name" value="FERRICHROME IRON RECEPTOR-RELATED"/>
    <property type="match status" value="1"/>
</dbReference>
<name>A0A2N3HKB7_9FLAO</name>
<evidence type="ECO:0000313" key="13">
    <source>
        <dbReference type="Proteomes" id="UP000233435"/>
    </source>
</evidence>
<protein>
    <recommendedName>
        <fullName evidence="11">TonB-dependent receptor plug domain-containing protein</fullName>
    </recommendedName>
</protein>
<accession>A0A2N3HKB7</accession>
<keyword evidence="6" id="KW-0408">Iron</keyword>
<dbReference type="GO" id="GO:0009279">
    <property type="term" value="C:cell outer membrane"/>
    <property type="evidence" value="ECO:0007669"/>
    <property type="project" value="UniProtKB-SubCell"/>
</dbReference>
<dbReference type="OrthoDB" id="9782587at2"/>
<dbReference type="PANTHER" id="PTHR32552:SF81">
    <property type="entry name" value="TONB-DEPENDENT OUTER MEMBRANE RECEPTOR"/>
    <property type="match status" value="1"/>
</dbReference>
<evidence type="ECO:0000256" key="10">
    <source>
        <dbReference type="ARBA" id="ARBA00023237"/>
    </source>
</evidence>
<dbReference type="InterPro" id="IPR012910">
    <property type="entry name" value="Plug_dom"/>
</dbReference>
<evidence type="ECO:0000256" key="1">
    <source>
        <dbReference type="ARBA" id="ARBA00004571"/>
    </source>
</evidence>
<evidence type="ECO:0000313" key="12">
    <source>
        <dbReference type="EMBL" id="PKQ45381.1"/>
    </source>
</evidence>
<dbReference type="Gene3D" id="2.40.170.20">
    <property type="entry name" value="TonB-dependent receptor, beta-barrel domain"/>
    <property type="match status" value="1"/>
</dbReference>
<proteinExistence type="predicted"/>
<keyword evidence="7" id="KW-0406">Ion transport</keyword>
<evidence type="ECO:0000256" key="3">
    <source>
        <dbReference type="ARBA" id="ARBA00022452"/>
    </source>
</evidence>
<keyword evidence="9" id="KW-0472">Membrane</keyword>
<organism evidence="12 13">
    <name type="scientific">Confluentibacter flavum</name>
    <dbReference type="NCBI Taxonomy" id="1909700"/>
    <lineage>
        <taxon>Bacteria</taxon>
        <taxon>Pseudomonadati</taxon>
        <taxon>Bacteroidota</taxon>
        <taxon>Flavobacteriia</taxon>
        <taxon>Flavobacteriales</taxon>
        <taxon>Flavobacteriaceae</taxon>
        <taxon>Confluentibacter</taxon>
    </lineage>
</organism>
<keyword evidence="2" id="KW-0813">Transport</keyword>
<keyword evidence="4" id="KW-0410">Iron transport</keyword>
<reference evidence="12 13" key="1">
    <citation type="submission" date="2017-12" db="EMBL/GenBank/DDBJ databases">
        <title>Confluentibacter flavum sp. nov., isolated from the saline lake.</title>
        <authorList>
            <person name="Yu L."/>
        </authorList>
    </citation>
    <scope>NUCLEOTIDE SEQUENCE [LARGE SCALE GENOMIC DNA]</scope>
    <source>
        <strain evidence="12 13">3B</strain>
    </source>
</reference>
<dbReference type="InterPro" id="IPR039426">
    <property type="entry name" value="TonB-dep_rcpt-like"/>
</dbReference>
<sequence>MESGTLSTNKIMIRGIGARNLFGTANIRTYFGDIPLTDGNGESSIEDLELSSLSRIEVFKGPSSSTYGVGLGGTILLQPEYTDYKSANSIISISAGSFGRLVVKTAIGGEKFGVNLIYGNNHTDGYRNNNEYNRHTLTIISSIYGGENDSFSLIGSYVNLKAGILSSLDRKGF</sequence>
<dbReference type="Pfam" id="PF07715">
    <property type="entry name" value="Plug"/>
    <property type="match status" value="1"/>
</dbReference>
<dbReference type="GO" id="GO:0006826">
    <property type="term" value="P:iron ion transport"/>
    <property type="evidence" value="ECO:0007669"/>
    <property type="project" value="UniProtKB-KW"/>
</dbReference>
<dbReference type="SUPFAM" id="SSF56935">
    <property type="entry name" value="Porins"/>
    <property type="match status" value="1"/>
</dbReference>
<dbReference type="InterPro" id="IPR036942">
    <property type="entry name" value="Beta-barrel_TonB_sf"/>
</dbReference>